<dbReference type="STRING" id="1147123.SAMN05443428_10290"/>
<name>A0A1T4WMA1_9CLOT</name>
<dbReference type="AlphaFoldDB" id="A0A1T4WMA1"/>
<keyword evidence="3" id="KW-1185">Reference proteome</keyword>
<gene>
    <name evidence="2" type="ORF">SAMN05443428_10290</name>
</gene>
<feature type="transmembrane region" description="Helical" evidence="1">
    <location>
        <begin position="665"/>
        <end position="692"/>
    </location>
</feature>
<organism evidence="2 3">
    <name type="scientific">Caloramator quimbayensis</name>
    <dbReference type="NCBI Taxonomy" id="1147123"/>
    <lineage>
        <taxon>Bacteria</taxon>
        <taxon>Bacillati</taxon>
        <taxon>Bacillota</taxon>
        <taxon>Clostridia</taxon>
        <taxon>Eubacteriales</taxon>
        <taxon>Clostridiaceae</taxon>
        <taxon>Caloramator</taxon>
    </lineage>
</organism>
<evidence type="ECO:0000313" key="2">
    <source>
        <dbReference type="EMBL" id="SKA77998.1"/>
    </source>
</evidence>
<dbReference type="EMBL" id="FUYH01000002">
    <property type="protein sequence ID" value="SKA77998.1"/>
    <property type="molecule type" value="Genomic_DNA"/>
</dbReference>
<sequence>MKINNSIINEIGMIVKEAFYKLSNIDQDLVLRVRDCEPSISYETLKSALKEAAYKVKSEDEAEYLKSIENKLNCIVDRAIKIADDDEKLMAIGKINDVVAYNIMPSLLKKAKDTVNDVPYIVKNTLAENECIIYKISSAEFEIPNKSIVGDHIIFISSKGRVFAYDSGGIFGQASCYNTSYPIKVIYGDNVNFSSSKKELISYNCNIKIEDFFKLLRKIDKKCFDFIEYPYDSLINADCYSYGVELEIDSEKFIIKDFEVSKDFYIYYKYIESFNFKNSVLDIKGHFCFKYDDDESIFEDISLIISKEEDLDYLYKYFSERSSIYSVVPEGSEILYGSLTGYINDVFYSKRDMAFAKTNNLISFVDIDSLKIIFYVDIDVIKYYCEDNNLFIFFDENPILIEFNEKEIEMLELNSDSNIEDDKLSFGYTNEEHPVVYDITHDGIIFKKSSKDIIKIENNEIKDIYVKEIFNNSNFTDICIQLKDDREYSFYLLNKSVSQLIRETYKNSKLKMCDDLNVKQLFTSWTRQVNDVLNFYYFGSLFCLKEDIDKLFKNKNYLSDEELTSAANMLYYGVQEQKRQLEVIGVYFPKMLERDEAMLMKKYGANIDSIPFKTLQKQLLSIASQIQKSLSDVERALSQIPFAIHPDINSRRVTTNSRYRQAGTMGAVGVAGFALTGMLSIPFIAGSAINLWNTYKMDKELEDIEEKKVQIYAYQAIDTFNHVMNFMIPYYIDEVNQSLFYLFKQIAKYYAHYNDSYEVKVELIERISDLYTFKQLPISTESLKPKKELIENIHSSINIDVSEINNRLIKGGVENV</sequence>
<evidence type="ECO:0000313" key="3">
    <source>
        <dbReference type="Proteomes" id="UP000190105"/>
    </source>
</evidence>
<reference evidence="3" key="1">
    <citation type="submission" date="2017-02" db="EMBL/GenBank/DDBJ databases">
        <authorList>
            <person name="Varghese N."/>
            <person name="Submissions S."/>
        </authorList>
    </citation>
    <scope>NUCLEOTIDE SEQUENCE [LARGE SCALE GENOMIC DNA]</scope>
    <source>
        <strain evidence="3">USBA 833</strain>
    </source>
</reference>
<keyword evidence="1" id="KW-1133">Transmembrane helix</keyword>
<proteinExistence type="predicted"/>
<keyword evidence="1" id="KW-0472">Membrane</keyword>
<dbReference type="RefSeq" id="WP_078695393.1">
    <property type="nucleotide sequence ID" value="NZ_FUYH01000002.1"/>
</dbReference>
<accession>A0A1T4WMA1</accession>
<dbReference type="OrthoDB" id="2960625at2"/>
<dbReference type="Proteomes" id="UP000190105">
    <property type="component" value="Unassembled WGS sequence"/>
</dbReference>
<keyword evidence="1" id="KW-0812">Transmembrane</keyword>
<evidence type="ECO:0000256" key="1">
    <source>
        <dbReference type="SAM" id="Phobius"/>
    </source>
</evidence>
<protein>
    <submittedName>
        <fullName evidence="2">Uncharacterized protein</fullName>
    </submittedName>
</protein>